<proteinExistence type="inferred from homology"/>
<dbReference type="GO" id="GO:0005524">
    <property type="term" value="F:ATP binding"/>
    <property type="evidence" value="ECO:0007669"/>
    <property type="project" value="UniProtKB-KW"/>
</dbReference>
<dbReference type="InterPro" id="IPR029056">
    <property type="entry name" value="Ribokinase-like"/>
</dbReference>
<keyword evidence="1" id="KW-0547">Nucleotide-binding</keyword>
<keyword evidence="5" id="KW-0456">Lyase</keyword>
<dbReference type="Gene3D" id="3.40.1190.20">
    <property type="match status" value="1"/>
</dbReference>
<dbReference type="PANTHER" id="PTHR12592:SF0">
    <property type="entry name" value="ATP-DEPENDENT (S)-NAD(P)H-HYDRATE DEHYDRATASE"/>
    <property type="match status" value="1"/>
</dbReference>
<dbReference type="GO" id="GO:0052855">
    <property type="term" value="F:ADP-dependent NAD(P)H-hydrate dehydratase activity"/>
    <property type="evidence" value="ECO:0007669"/>
    <property type="project" value="TreeGrafter"/>
</dbReference>
<evidence type="ECO:0000313" key="7">
    <source>
        <dbReference type="EMBL" id="SVC47983.1"/>
    </source>
</evidence>
<sequence>LKWKFLLEKDISYLLKPLNVDTNKYKQGKVLIIAGSKGMTGAAALCAFGAFRVGAGLVISAAPRSINDIYEKKITEAMTIICEDDDKGCFLLKNYEEVSKKFDWADVVIIGPGIGQDNQTIHFAEKIIRTCNKPIVIDADGLRVFARNRKLFDNIKVPFVITPHYGEMSRILDIDSQLIENQFTSIVNNFVDSFKGVLVAKNAPSCTLFRNNVHINSSGNPGLSTAGTGDILAGMIGGFIAQGLDIEDASRLAVYIHGKAADNYVNNNGMRGMIASDILNEIPSLLSHYED</sequence>
<accession>A0A382MG39</accession>
<dbReference type="GO" id="GO:0110051">
    <property type="term" value="P:metabolite repair"/>
    <property type="evidence" value="ECO:0007669"/>
    <property type="project" value="TreeGrafter"/>
</dbReference>
<keyword evidence="2" id="KW-0067">ATP-binding</keyword>
<feature type="non-terminal residue" evidence="7">
    <location>
        <position position="1"/>
    </location>
</feature>
<evidence type="ECO:0000256" key="4">
    <source>
        <dbReference type="ARBA" id="ARBA00023027"/>
    </source>
</evidence>
<protein>
    <recommendedName>
        <fullName evidence="6">YjeF C-terminal domain-containing protein</fullName>
    </recommendedName>
</protein>
<dbReference type="CDD" id="cd01171">
    <property type="entry name" value="YXKO-related"/>
    <property type="match status" value="1"/>
</dbReference>
<dbReference type="EMBL" id="UINC01093510">
    <property type="protein sequence ID" value="SVC47983.1"/>
    <property type="molecule type" value="Genomic_DNA"/>
</dbReference>
<name>A0A382MG39_9ZZZZ</name>
<dbReference type="SUPFAM" id="SSF53613">
    <property type="entry name" value="Ribokinase-like"/>
    <property type="match status" value="1"/>
</dbReference>
<dbReference type="NCBIfam" id="TIGR00196">
    <property type="entry name" value="yjeF_cterm"/>
    <property type="match status" value="1"/>
</dbReference>
<dbReference type="GO" id="GO:0052856">
    <property type="term" value="F:NAD(P)HX epimerase activity"/>
    <property type="evidence" value="ECO:0007669"/>
    <property type="project" value="TreeGrafter"/>
</dbReference>
<evidence type="ECO:0000259" key="6">
    <source>
        <dbReference type="PROSITE" id="PS51383"/>
    </source>
</evidence>
<evidence type="ECO:0000256" key="1">
    <source>
        <dbReference type="ARBA" id="ARBA00022741"/>
    </source>
</evidence>
<dbReference type="PROSITE" id="PS51383">
    <property type="entry name" value="YJEF_C_3"/>
    <property type="match status" value="1"/>
</dbReference>
<dbReference type="Pfam" id="PF01256">
    <property type="entry name" value="Carb_kinase"/>
    <property type="match status" value="1"/>
</dbReference>
<gene>
    <name evidence="7" type="ORF">METZ01_LOCUS300837</name>
</gene>
<evidence type="ECO:0000256" key="3">
    <source>
        <dbReference type="ARBA" id="ARBA00022857"/>
    </source>
</evidence>
<evidence type="ECO:0000256" key="5">
    <source>
        <dbReference type="ARBA" id="ARBA00023239"/>
    </source>
</evidence>
<feature type="domain" description="YjeF C-terminal" evidence="6">
    <location>
        <begin position="7"/>
        <end position="289"/>
    </location>
</feature>
<dbReference type="InterPro" id="IPR000631">
    <property type="entry name" value="CARKD"/>
</dbReference>
<dbReference type="HAMAP" id="MF_01965">
    <property type="entry name" value="NADHX_dehydratase"/>
    <property type="match status" value="1"/>
</dbReference>
<keyword evidence="4" id="KW-0520">NAD</keyword>
<dbReference type="PANTHER" id="PTHR12592">
    <property type="entry name" value="ATP-DEPENDENT (S)-NAD(P)H-HYDRATE DEHYDRATASE FAMILY MEMBER"/>
    <property type="match status" value="1"/>
</dbReference>
<keyword evidence="3" id="KW-0521">NADP</keyword>
<organism evidence="7">
    <name type="scientific">marine metagenome</name>
    <dbReference type="NCBI Taxonomy" id="408172"/>
    <lineage>
        <taxon>unclassified sequences</taxon>
        <taxon>metagenomes</taxon>
        <taxon>ecological metagenomes</taxon>
    </lineage>
</organism>
<dbReference type="AlphaFoldDB" id="A0A382MG39"/>
<reference evidence="7" key="1">
    <citation type="submission" date="2018-05" db="EMBL/GenBank/DDBJ databases">
        <authorList>
            <person name="Lanie J.A."/>
            <person name="Ng W.-L."/>
            <person name="Kazmierczak K.M."/>
            <person name="Andrzejewski T.M."/>
            <person name="Davidsen T.M."/>
            <person name="Wayne K.J."/>
            <person name="Tettelin H."/>
            <person name="Glass J.I."/>
            <person name="Rusch D."/>
            <person name="Podicherti R."/>
            <person name="Tsui H.-C.T."/>
            <person name="Winkler M.E."/>
        </authorList>
    </citation>
    <scope>NUCLEOTIDE SEQUENCE</scope>
</reference>
<evidence type="ECO:0000256" key="2">
    <source>
        <dbReference type="ARBA" id="ARBA00022840"/>
    </source>
</evidence>